<sequence length="114" mass="13375">MENEKFQDLVLSKLEQNDKFQESVLNYLEVIASKIVKMDERMDHMEVDIKANNESQVRIENKFDTQISALFDGLNANNEKIDRVITRLDTIEEKVENHDIHIAVLNKRKRTSSK</sequence>
<name>A0A3G1KNS7_FORW1</name>
<dbReference type="OrthoDB" id="1707630at2"/>
<evidence type="ECO:0000313" key="2">
    <source>
        <dbReference type="Proteomes" id="UP000323521"/>
    </source>
</evidence>
<dbReference type="AlphaFoldDB" id="A0A3G1KNS7"/>
<protein>
    <submittedName>
        <fullName evidence="1">Uncharacterized protein</fullName>
    </submittedName>
</protein>
<gene>
    <name evidence="1" type="ORF">DCMF_04415</name>
</gene>
<accession>A0A3G1KNS7</accession>
<reference evidence="1 2" key="1">
    <citation type="submission" date="2016-10" db="EMBL/GenBank/DDBJ databases">
        <title>Complete Genome Sequence of Peptococcaceae strain DCMF.</title>
        <authorList>
            <person name="Edwards R.J."/>
            <person name="Holland S.I."/>
            <person name="Deshpande N.P."/>
            <person name="Wong Y.K."/>
            <person name="Ertan H."/>
            <person name="Manefield M."/>
            <person name="Russell T.L."/>
            <person name="Lee M.J."/>
        </authorList>
    </citation>
    <scope>NUCLEOTIDE SEQUENCE [LARGE SCALE GENOMIC DNA]</scope>
    <source>
        <strain evidence="1 2">DCMF</strain>
    </source>
</reference>
<proteinExistence type="predicted"/>
<dbReference type="RefSeq" id="WP_148133304.1">
    <property type="nucleotide sequence ID" value="NZ_CP017634.1"/>
</dbReference>
<dbReference type="KEGG" id="fwa:DCMF_04415"/>
<dbReference type="EMBL" id="CP017634">
    <property type="protein sequence ID" value="ATW24124.1"/>
    <property type="molecule type" value="Genomic_DNA"/>
</dbReference>
<organism evidence="1 2">
    <name type="scientific">Formimonas warabiya</name>
    <dbReference type="NCBI Taxonomy" id="1761012"/>
    <lineage>
        <taxon>Bacteria</taxon>
        <taxon>Bacillati</taxon>
        <taxon>Bacillota</taxon>
        <taxon>Clostridia</taxon>
        <taxon>Eubacteriales</taxon>
        <taxon>Peptococcaceae</taxon>
        <taxon>Candidatus Formimonas</taxon>
    </lineage>
</organism>
<evidence type="ECO:0000313" key="1">
    <source>
        <dbReference type="EMBL" id="ATW24124.1"/>
    </source>
</evidence>
<dbReference type="Proteomes" id="UP000323521">
    <property type="component" value="Chromosome"/>
</dbReference>
<keyword evidence="2" id="KW-1185">Reference proteome</keyword>